<dbReference type="PANTHER" id="PTHR42929:SF1">
    <property type="entry name" value="INNER MEMBRANE ABC TRANSPORTER PERMEASE PROTEIN YDCU-RELATED"/>
    <property type="match status" value="1"/>
</dbReference>
<dbReference type="SUPFAM" id="SSF161098">
    <property type="entry name" value="MetI-like"/>
    <property type="match status" value="1"/>
</dbReference>
<evidence type="ECO:0000256" key="4">
    <source>
        <dbReference type="ARBA" id="ARBA00022475"/>
    </source>
</evidence>
<feature type="transmembrane region" description="Helical" evidence="8">
    <location>
        <begin position="128"/>
        <end position="148"/>
    </location>
</feature>
<evidence type="ECO:0000259" key="9">
    <source>
        <dbReference type="PROSITE" id="PS50928"/>
    </source>
</evidence>
<comment type="caution">
    <text evidence="10">The sequence shown here is derived from an EMBL/GenBank/DDBJ whole genome shotgun (WGS) entry which is preliminary data.</text>
</comment>
<gene>
    <name evidence="10" type="ORF">MMUR_10100</name>
</gene>
<proteinExistence type="inferred from homology"/>
<keyword evidence="4" id="KW-1003">Cell membrane</keyword>
<dbReference type="InterPro" id="IPR035906">
    <property type="entry name" value="MetI-like_sf"/>
</dbReference>
<evidence type="ECO:0000256" key="1">
    <source>
        <dbReference type="ARBA" id="ARBA00004651"/>
    </source>
</evidence>
<dbReference type="CDD" id="cd06261">
    <property type="entry name" value="TM_PBP2"/>
    <property type="match status" value="1"/>
</dbReference>
<dbReference type="Gene3D" id="1.10.3720.10">
    <property type="entry name" value="MetI-like"/>
    <property type="match status" value="1"/>
</dbReference>
<dbReference type="RefSeq" id="WP_193488335.1">
    <property type="nucleotide sequence ID" value="NZ_BAAAMC010000003.1"/>
</dbReference>
<protein>
    <submittedName>
        <fullName evidence="10">ABC transporter permease</fullName>
    </submittedName>
</protein>
<dbReference type="PROSITE" id="PS50928">
    <property type="entry name" value="ABC_TM1"/>
    <property type="match status" value="1"/>
</dbReference>
<name>A0A7I9WGQ0_9MYCO</name>
<keyword evidence="5 8" id="KW-0812">Transmembrane</keyword>
<dbReference type="PANTHER" id="PTHR42929">
    <property type="entry name" value="INNER MEMBRANE ABC TRANSPORTER PERMEASE PROTEIN YDCU-RELATED-RELATED"/>
    <property type="match status" value="1"/>
</dbReference>
<feature type="transmembrane region" description="Helical" evidence="8">
    <location>
        <begin position="37"/>
        <end position="54"/>
    </location>
</feature>
<feature type="transmembrane region" description="Helical" evidence="8">
    <location>
        <begin position="312"/>
        <end position="334"/>
    </location>
</feature>
<feature type="transmembrane region" description="Helical" evidence="8">
    <location>
        <begin position="12"/>
        <end position="31"/>
    </location>
</feature>
<dbReference type="EMBL" id="BLKT01000003">
    <property type="protein sequence ID" value="GFG56874.1"/>
    <property type="molecule type" value="Genomic_DNA"/>
</dbReference>
<evidence type="ECO:0000256" key="7">
    <source>
        <dbReference type="ARBA" id="ARBA00023136"/>
    </source>
</evidence>
<sequence>MSAVAGKHALGALAATVIGAGVLITVMVAGLGEFATVALFLATLPAGVALRAALLRTRRPAQDDDYPLVLTWPSAALYTAFFLLPLVLVVIYSLATRQGYGDVVYSFSFHNFAEALSGLYLQAFGRSLRFAVVGTIVTVLVGFPFAYWLARYSPVRRRNLLLALVMVPYVTAFLIRAYAWRLVLSEDFLLAQLLRTVGLLDGPLNLQNTGTAVQIGIVYNYLPLFILPVYAALERMDWRLVDAAKDLGSSGFSAFRQVTLPVVAPGVIAGSLLVFIPMTGEYIIPAVLGGGRVDFVGTLVARAFLEGQNYPFGAALGLLVVMALSGFLALYLFMTSRAERTLGGV</sequence>
<feature type="transmembrane region" description="Helical" evidence="8">
    <location>
        <begin position="254"/>
        <end position="276"/>
    </location>
</feature>
<comment type="similarity">
    <text evidence="2">Belongs to the binding-protein-dependent transport system permease family. CysTW subfamily.</text>
</comment>
<reference evidence="10 11" key="1">
    <citation type="journal article" date="2019" name="Emerg. Microbes Infect.">
        <title>Comprehensive subspecies identification of 175 nontuberculous mycobacteria species based on 7547 genomic profiles.</title>
        <authorList>
            <person name="Matsumoto Y."/>
            <person name="Kinjo T."/>
            <person name="Motooka D."/>
            <person name="Nabeya D."/>
            <person name="Jung N."/>
            <person name="Uechi K."/>
            <person name="Horii T."/>
            <person name="Iida T."/>
            <person name="Fujita J."/>
            <person name="Nakamura S."/>
        </authorList>
    </citation>
    <scope>NUCLEOTIDE SEQUENCE [LARGE SCALE GENOMIC DNA]</scope>
    <source>
        <strain evidence="10 11">JCM 13392</strain>
    </source>
</reference>
<organism evidence="10 11">
    <name type="scientific">Mycolicibacterium murale</name>
    <dbReference type="NCBI Taxonomy" id="182220"/>
    <lineage>
        <taxon>Bacteria</taxon>
        <taxon>Bacillati</taxon>
        <taxon>Actinomycetota</taxon>
        <taxon>Actinomycetes</taxon>
        <taxon>Mycobacteriales</taxon>
        <taxon>Mycobacteriaceae</taxon>
        <taxon>Mycolicibacterium</taxon>
    </lineage>
</organism>
<accession>A0A7I9WGQ0</accession>
<comment type="subcellular location">
    <subcellularLocation>
        <location evidence="1 8">Cell membrane</location>
        <topology evidence="1 8">Multi-pass membrane protein</topology>
    </subcellularLocation>
</comment>
<keyword evidence="3 8" id="KW-0813">Transport</keyword>
<evidence type="ECO:0000313" key="11">
    <source>
        <dbReference type="Proteomes" id="UP000465241"/>
    </source>
</evidence>
<evidence type="ECO:0000256" key="3">
    <source>
        <dbReference type="ARBA" id="ARBA00022448"/>
    </source>
</evidence>
<dbReference type="InterPro" id="IPR000515">
    <property type="entry name" value="MetI-like"/>
</dbReference>
<evidence type="ECO:0000313" key="10">
    <source>
        <dbReference type="EMBL" id="GFG56874.1"/>
    </source>
</evidence>
<feature type="transmembrane region" description="Helical" evidence="8">
    <location>
        <begin position="75"/>
        <end position="95"/>
    </location>
</feature>
<feature type="domain" description="ABC transmembrane type-1" evidence="9">
    <location>
        <begin position="124"/>
        <end position="333"/>
    </location>
</feature>
<feature type="transmembrane region" description="Helical" evidence="8">
    <location>
        <begin position="160"/>
        <end position="179"/>
    </location>
</feature>
<dbReference type="AlphaFoldDB" id="A0A7I9WGQ0"/>
<feature type="transmembrane region" description="Helical" evidence="8">
    <location>
        <begin position="212"/>
        <end position="233"/>
    </location>
</feature>
<dbReference type="GO" id="GO:0005886">
    <property type="term" value="C:plasma membrane"/>
    <property type="evidence" value="ECO:0007669"/>
    <property type="project" value="UniProtKB-SubCell"/>
</dbReference>
<keyword evidence="7 8" id="KW-0472">Membrane</keyword>
<evidence type="ECO:0000256" key="5">
    <source>
        <dbReference type="ARBA" id="ARBA00022692"/>
    </source>
</evidence>
<dbReference type="GO" id="GO:0055085">
    <property type="term" value="P:transmembrane transport"/>
    <property type="evidence" value="ECO:0007669"/>
    <property type="project" value="InterPro"/>
</dbReference>
<dbReference type="Proteomes" id="UP000465241">
    <property type="component" value="Unassembled WGS sequence"/>
</dbReference>
<keyword evidence="6 8" id="KW-1133">Transmembrane helix</keyword>
<keyword evidence="11" id="KW-1185">Reference proteome</keyword>
<evidence type="ECO:0000256" key="6">
    <source>
        <dbReference type="ARBA" id="ARBA00022989"/>
    </source>
</evidence>
<evidence type="ECO:0000256" key="8">
    <source>
        <dbReference type="RuleBase" id="RU363032"/>
    </source>
</evidence>
<dbReference type="Pfam" id="PF00528">
    <property type="entry name" value="BPD_transp_1"/>
    <property type="match status" value="1"/>
</dbReference>
<evidence type="ECO:0000256" key="2">
    <source>
        <dbReference type="ARBA" id="ARBA00007069"/>
    </source>
</evidence>